<organism evidence="11 12">
    <name type="scientific">Lymnaea stagnalis</name>
    <name type="common">Great pond snail</name>
    <name type="synonym">Helix stagnalis</name>
    <dbReference type="NCBI Taxonomy" id="6523"/>
    <lineage>
        <taxon>Eukaryota</taxon>
        <taxon>Metazoa</taxon>
        <taxon>Spiralia</taxon>
        <taxon>Lophotrochozoa</taxon>
        <taxon>Mollusca</taxon>
        <taxon>Gastropoda</taxon>
        <taxon>Heterobranchia</taxon>
        <taxon>Euthyneura</taxon>
        <taxon>Panpulmonata</taxon>
        <taxon>Hygrophila</taxon>
        <taxon>Lymnaeoidea</taxon>
        <taxon>Lymnaeidae</taxon>
        <taxon>Lymnaea</taxon>
    </lineage>
</organism>
<dbReference type="PANTHER" id="PTHR11214">
    <property type="entry name" value="BETA-1,3-N-ACETYLGLUCOSAMINYLTRANSFERASE"/>
    <property type="match status" value="1"/>
</dbReference>
<evidence type="ECO:0000256" key="1">
    <source>
        <dbReference type="ARBA" id="ARBA00004323"/>
    </source>
</evidence>
<reference evidence="11 12" key="1">
    <citation type="submission" date="2024-04" db="EMBL/GenBank/DDBJ databases">
        <authorList>
            <consortium name="Genoscope - CEA"/>
            <person name="William W."/>
        </authorList>
    </citation>
    <scope>NUCLEOTIDE SEQUENCE [LARGE SCALE GENOMIC DNA]</scope>
</reference>
<protein>
    <recommendedName>
        <fullName evidence="10">Hexosyltransferase</fullName>
        <ecNumber evidence="10">2.4.1.-</ecNumber>
    </recommendedName>
</protein>
<proteinExistence type="inferred from homology"/>
<dbReference type="GO" id="GO:0000139">
    <property type="term" value="C:Golgi membrane"/>
    <property type="evidence" value="ECO:0007669"/>
    <property type="project" value="UniProtKB-SubCell"/>
</dbReference>
<dbReference type="Proteomes" id="UP001497497">
    <property type="component" value="Unassembled WGS sequence"/>
</dbReference>
<keyword evidence="3 10" id="KW-0328">Glycosyltransferase</keyword>
<evidence type="ECO:0000256" key="4">
    <source>
        <dbReference type="ARBA" id="ARBA00022679"/>
    </source>
</evidence>
<evidence type="ECO:0000313" key="11">
    <source>
        <dbReference type="EMBL" id="CAL1531598.1"/>
    </source>
</evidence>
<dbReference type="GO" id="GO:0006493">
    <property type="term" value="P:protein O-linked glycosylation"/>
    <property type="evidence" value="ECO:0007669"/>
    <property type="project" value="TreeGrafter"/>
</dbReference>
<evidence type="ECO:0000313" key="12">
    <source>
        <dbReference type="Proteomes" id="UP001497497"/>
    </source>
</evidence>
<comment type="similarity">
    <text evidence="2 10">Belongs to the glycosyltransferase 31 family.</text>
</comment>
<evidence type="ECO:0000256" key="7">
    <source>
        <dbReference type="ARBA" id="ARBA00022989"/>
    </source>
</evidence>
<comment type="subcellular location">
    <subcellularLocation>
        <location evidence="1 10">Golgi apparatus membrane</location>
        <topology evidence="1 10">Single-pass type II membrane protein</topology>
    </subcellularLocation>
</comment>
<gene>
    <name evidence="11" type="ORF">GSLYS_00005693001</name>
</gene>
<keyword evidence="9" id="KW-0472">Membrane</keyword>
<dbReference type="Pfam" id="PF01762">
    <property type="entry name" value="Galactosyl_T"/>
    <property type="match status" value="1"/>
</dbReference>
<evidence type="ECO:0000256" key="2">
    <source>
        <dbReference type="ARBA" id="ARBA00008661"/>
    </source>
</evidence>
<evidence type="ECO:0000256" key="5">
    <source>
        <dbReference type="ARBA" id="ARBA00022692"/>
    </source>
</evidence>
<keyword evidence="7" id="KW-1133">Transmembrane helix</keyword>
<dbReference type="GO" id="GO:0016758">
    <property type="term" value="F:hexosyltransferase activity"/>
    <property type="evidence" value="ECO:0007669"/>
    <property type="project" value="InterPro"/>
</dbReference>
<keyword evidence="4" id="KW-0808">Transferase</keyword>
<comment type="caution">
    <text evidence="11">The sequence shown here is derived from an EMBL/GenBank/DDBJ whole genome shotgun (WGS) entry which is preliminary data.</text>
</comment>
<dbReference type="EMBL" id="CAXITT010000093">
    <property type="protein sequence ID" value="CAL1531598.1"/>
    <property type="molecule type" value="Genomic_DNA"/>
</dbReference>
<name>A0AAV2HDV5_LYMST</name>
<dbReference type="EC" id="2.4.1.-" evidence="10"/>
<dbReference type="InterPro" id="IPR002659">
    <property type="entry name" value="Glyco_trans_31"/>
</dbReference>
<accession>A0AAV2HDV5</accession>
<keyword evidence="6" id="KW-0735">Signal-anchor</keyword>
<dbReference type="Gene3D" id="3.90.550.50">
    <property type="match status" value="1"/>
</dbReference>
<sequence>MFGRNIRRMNSRRAFDVMFVALVLTTLSYLSVEIHYIKYRRYEPVGLQEHIPIGDSLVSMSPEVTTRSLSTDVDRKKSIFRTSGGSDIFSAMTISNETDSTVTKTISETGIAKPSSTPLGLNSSITSDAPQSKSGYFFYSTEDLFKNLTKPSGGTTLFTYIPEDEYLKSNWNNYTSSPAVKTYFNYPLLITGEDICLRDVPFLLIFIPSVVDNRERRDAIRRTWLRAAETNSWPQAHVRKKIKHIFLFGLKVDRKKEDLQILKNESILYNDIVVADFEDSYRNLTIKILVGLKWVLKFCNMAEFALKVDQDTFINVPLMVEYLLHVRWKLVTDNFVVGLRHGYDKPEVVRSGNWGVAEEEYPLPFYPRYLYGHTYAVSRGGVGVIVSAAERVRLIAPEDAFITGILTKLSGVPRLDAPCFTMCCRKIYACEVVWNRNVAVTAVDSVTLMEQLWGSVVTHTCNDTKPFN</sequence>
<keyword evidence="5" id="KW-0812">Transmembrane</keyword>
<dbReference type="AlphaFoldDB" id="A0AAV2HDV5"/>
<evidence type="ECO:0000256" key="6">
    <source>
        <dbReference type="ARBA" id="ARBA00022968"/>
    </source>
</evidence>
<keyword evidence="8 10" id="KW-0333">Golgi apparatus</keyword>
<evidence type="ECO:0000256" key="9">
    <source>
        <dbReference type="ARBA" id="ARBA00023136"/>
    </source>
</evidence>
<dbReference type="PANTHER" id="PTHR11214:SF3">
    <property type="entry name" value="BETA-1,3-GALACTOSYLTRANSFERASE 6"/>
    <property type="match status" value="1"/>
</dbReference>
<evidence type="ECO:0000256" key="10">
    <source>
        <dbReference type="RuleBase" id="RU363063"/>
    </source>
</evidence>
<evidence type="ECO:0000256" key="3">
    <source>
        <dbReference type="ARBA" id="ARBA00022676"/>
    </source>
</evidence>
<keyword evidence="12" id="KW-1185">Reference proteome</keyword>
<evidence type="ECO:0000256" key="8">
    <source>
        <dbReference type="ARBA" id="ARBA00023034"/>
    </source>
</evidence>